<keyword evidence="3 5" id="KW-0456">Lyase</keyword>
<dbReference type="PROSITE" id="PS50991">
    <property type="entry name" value="PYR_CT"/>
    <property type="match status" value="1"/>
</dbReference>
<dbReference type="CDD" id="cd07938">
    <property type="entry name" value="DRE_TIM_HMGL"/>
    <property type="match status" value="1"/>
</dbReference>
<dbReference type="Pfam" id="PF00682">
    <property type="entry name" value="HMGL-like"/>
    <property type="match status" value="1"/>
</dbReference>
<dbReference type="SUPFAM" id="SSF51569">
    <property type="entry name" value="Aldolase"/>
    <property type="match status" value="1"/>
</dbReference>
<sequence>MKWPANVQIKEVGPRDGLQNEKAFLSTEDKIHLINLMSRTGLNYIEITSFVNPKWIPALSDSLEVAKRIERVPGVTYAALVPNLRGLDKAIEADIEEVSVFMSSSETHNQKNINKSIGDTFPVLKEVVQEAQMAGKNVRGYISTVFGCPYEGKVSVNNVIQVADKLLEMGIREISLGDTIGAASPKQVQIILENLLKRYPIDKFAMHFHDTRGTALANVLMSLEMGITTFDSSAGGLGGCPYAPGASGNVATEDLLYMLHQMGIQTGINEEKQLEAAQFIQERIGRALPSRSLQVFTGRPAPTVNEGGE</sequence>
<name>A0A7X0LU84_9BACI</name>
<comment type="similarity">
    <text evidence="1">Belongs to the HMG-CoA lyase family.</text>
</comment>
<keyword evidence="2" id="KW-0479">Metal-binding</keyword>
<reference evidence="5 6" key="1">
    <citation type="submission" date="2020-08" db="EMBL/GenBank/DDBJ databases">
        <title>Genomic Encyclopedia of Type Strains, Phase IV (KMG-IV): sequencing the most valuable type-strain genomes for metagenomic binning, comparative biology and taxonomic classification.</title>
        <authorList>
            <person name="Goeker M."/>
        </authorList>
    </citation>
    <scope>NUCLEOTIDE SEQUENCE [LARGE SCALE GENOMIC DNA]</scope>
    <source>
        <strain evidence="5 6">DSM 5391</strain>
    </source>
</reference>
<evidence type="ECO:0000313" key="5">
    <source>
        <dbReference type="EMBL" id="MBB6444283.1"/>
    </source>
</evidence>
<comment type="caution">
    <text evidence="5">The sequence shown here is derived from an EMBL/GenBank/DDBJ whole genome shotgun (WGS) entry which is preliminary data.</text>
</comment>
<feature type="domain" description="Pyruvate carboxyltransferase" evidence="4">
    <location>
        <begin position="7"/>
        <end position="274"/>
    </location>
</feature>
<dbReference type="InterPro" id="IPR013785">
    <property type="entry name" value="Aldolase_TIM"/>
</dbReference>
<dbReference type="RefSeq" id="WP_184523212.1">
    <property type="nucleotide sequence ID" value="NZ_JACHGK010000002.1"/>
</dbReference>
<dbReference type="GO" id="GO:0006552">
    <property type="term" value="P:L-leucine catabolic process"/>
    <property type="evidence" value="ECO:0007669"/>
    <property type="project" value="TreeGrafter"/>
</dbReference>
<gene>
    <name evidence="5" type="ORF">HNR53_000891</name>
</gene>
<dbReference type="Proteomes" id="UP000531594">
    <property type="component" value="Unassembled WGS sequence"/>
</dbReference>
<dbReference type="PANTHER" id="PTHR42738">
    <property type="entry name" value="HYDROXYMETHYLGLUTARYL-COA LYASE"/>
    <property type="match status" value="1"/>
</dbReference>
<protein>
    <submittedName>
        <fullName evidence="5">Hydroxymethylglutaryl-CoA lyase</fullName>
        <ecNumber evidence="5">4.1.3.4</ecNumber>
    </submittedName>
</protein>
<dbReference type="GO" id="GO:0046951">
    <property type="term" value="P:ketone body biosynthetic process"/>
    <property type="evidence" value="ECO:0007669"/>
    <property type="project" value="TreeGrafter"/>
</dbReference>
<keyword evidence="6" id="KW-1185">Reference proteome</keyword>
<dbReference type="PANTHER" id="PTHR42738:SF7">
    <property type="entry name" value="HYDROXYMETHYLGLUTARYL-COA LYASE"/>
    <property type="match status" value="1"/>
</dbReference>
<accession>A0A7X0LU84</accession>
<dbReference type="EMBL" id="JACHGK010000002">
    <property type="protein sequence ID" value="MBB6444283.1"/>
    <property type="molecule type" value="Genomic_DNA"/>
</dbReference>
<evidence type="ECO:0000256" key="2">
    <source>
        <dbReference type="ARBA" id="ARBA00022723"/>
    </source>
</evidence>
<dbReference type="InterPro" id="IPR043594">
    <property type="entry name" value="HMGL"/>
</dbReference>
<dbReference type="AlphaFoldDB" id="A0A7X0LU84"/>
<dbReference type="GO" id="GO:0046872">
    <property type="term" value="F:metal ion binding"/>
    <property type="evidence" value="ECO:0007669"/>
    <property type="project" value="UniProtKB-KW"/>
</dbReference>
<dbReference type="NCBIfam" id="NF004283">
    <property type="entry name" value="PRK05692.1"/>
    <property type="match status" value="1"/>
</dbReference>
<dbReference type="Gene3D" id="3.20.20.70">
    <property type="entry name" value="Aldolase class I"/>
    <property type="match status" value="1"/>
</dbReference>
<evidence type="ECO:0000256" key="3">
    <source>
        <dbReference type="ARBA" id="ARBA00023239"/>
    </source>
</evidence>
<organism evidence="5 6">
    <name type="scientific">Bacillus benzoevorans</name>
    <dbReference type="NCBI Taxonomy" id="1456"/>
    <lineage>
        <taxon>Bacteria</taxon>
        <taxon>Bacillati</taxon>
        <taxon>Bacillota</taxon>
        <taxon>Bacilli</taxon>
        <taxon>Bacillales</taxon>
        <taxon>Bacillaceae</taxon>
        <taxon>Bacillus</taxon>
    </lineage>
</organism>
<dbReference type="InterPro" id="IPR000891">
    <property type="entry name" value="PYR_CT"/>
</dbReference>
<evidence type="ECO:0000259" key="4">
    <source>
        <dbReference type="PROSITE" id="PS50991"/>
    </source>
</evidence>
<evidence type="ECO:0000313" key="6">
    <source>
        <dbReference type="Proteomes" id="UP000531594"/>
    </source>
</evidence>
<dbReference type="FunFam" id="3.20.20.70:FF:000071">
    <property type="entry name" value="Hydroxymethylglutaryl-CoA lyase"/>
    <property type="match status" value="1"/>
</dbReference>
<dbReference type="GO" id="GO:0004419">
    <property type="term" value="F:hydroxymethylglutaryl-CoA lyase activity"/>
    <property type="evidence" value="ECO:0007669"/>
    <property type="project" value="UniProtKB-EC"/>
</dbReference>
<dbReference type="EC" id="4.1.3.4" evidence="5"/>
<proteinExistence type="inferred from homology"/>
<evidence type="ECO:0000256" key="1">
    <source>
        <dbReference type="ARBA" id="ARBA00009405"/>
    </source>
</evidence>